<gene>
    <name evidence="8" type="ORF">FHR21_003054</name>
</gene>
<dbReference type="GO" id="GO:0016887">
    <property type="term" value="F:ATP hydrolysis activity"/>
    <property type="evidence" value="ECO:0007669"/>
    <property type="project" value="InterPro"/>
</dbReference>
<dbReference type="InterPro" id="IPR027417">
    <property type="entry name" value="P-loop_NTPase"/>
</dbReference>
<keyword evidence="3" id="KW-0547">Nucleotide-binding</keyword>
<evidence type="ECO:0000256" key="2">
    <source>
        <dbReference type="ARBA" id="ARBA00022448"/>
    </source>
</evidence>
<dbReference type="PANTHER" id="PTHR42734">
    <property type="entry name" value="METAL TRANSPORT SYSTEM ATP-BINDING PROTEIN TM_0124-RELATED"/>
    <property type="match status" value="1"/>
</dbReference>
<evidence type="ECO:0000313" key="9">
    <source>
        <dbReference type="Proteomes" id="UP000537161"/>
    </source>
</evidence>
<dbReference type="GO" id="GO:0006829">
    <property type="term" value="P:zinc ion transport"/>
    <property type="evidence" value="ECO:0007669"/>
    <property type="project" value="UniProtKB-KW"/>
</dbReference>
<keyword evidence="2" id="KW-0813">Transport</keyword>
<name>A0A7W9B7L1_9SPHN</name>
<dbReference type="Pfam" id="PF00005">
    <property type="entry name" value="ABC_tran"/>
    <property type="match status" value="1"/>
</dbReference>
<comment type="caution">
    <text evidence="8">The sequence shown here is derived from an EMBL/GenBank/DDBJ whole genome shotgun (WGS) entry which is preliminary data.</text>
</comment>
<dbReference type="AlphaFoldDB" id="A0A7W9B7L1"/>
<evidence type="ECO:0000256" key="3">
    <source>
        <dbReference type="ARBA" id="ARBA00022741"/>
    </source>
</evidence>
<reference evidence="8 9" key="1">
    <citation type="submission" date="2020-08" db="EMBL/GenBank/DDBJ databases">
        <title>Genomic Encyclopedia of Type Strains, Phase IV (KMG-IV): sequencing the most valuable type-strain genomes for metagenomic binning, comparative biology and taxonomic classification.</title>
        <authorList>
            <person name="Goeker M."/>
        </authorList>
    </citation>
    <scope>NUCLEOTIDE SEQUENCE [LARGE SCALE GENOMIC DNA]</scope>
    <source>
        <strain evidence="8 9">DSM 27163</strain>
    </source>
</reference>
<dbReference type="InterPro" id="IPR003439">
    <property type="entry name" value="ABC_transporter-like_ATP-bd"/>
</dbReference>
<proteinExistence type="inferred from homology"/>
<dbReference type="RefSeq" id="WP_184099781.1">
    <property type="nucleotide sequence ID" value="NZ_JACIJH010000011.1"/>
</dbReference>
<feature type="domain" description="ABC transporter" evidence="7">
    <location>
        <begin position="8"/>
        <end position="248"/>
    </location>
</feature>
<keyword evidence="6" id="KW-0406">Ion transport</keyword>
<keyword evidence="9" id="KW-1185">Reference proteome</keyword>
<dbReference type="InterPro" id="IPR003593">
    <property type="entry name" value="AAA+_ATPase"/>
</dbReference>
<sequence length="268" mass="28926">MADDSPLLALSNVRVMADETCILDLPALTIGAGESAAILGANGSGKSTLVKLIARQLYPLYGADVRIFGQENWNVFELRRLLGIVSSTMQLDFDAEPPLEVLDCVVSGFFASRGLWAHQHVTQEMVDVSRAALEKVGASRLIGRSMASLSTGEARRVLIARALAHRPRALLLDEPCAGLDPAARHHFLDMLRGVARGGTTMLLITHHIEEILPEIGRIVMLRGGKLFRDGAKAELLTSEALSGLFDLPMAVTARGEWFDADIHPQSGA</sequence>
<protein>
    <submittedName>
        <fullName evidence="8">Iron complex transport system ATP-binding protein</fullName>
    </submittedName>
</protein>
<dbReference type="Proteomes" id="UP000537161">
    <property type="component" value="Unassembled WGS sequence"/>
</dbReference>
<organism evidence="8 9">
    <name type="scientific">Sphingopyxis panaciterrulae</name>
    <dbReference type="NCBI Taxonomy" id="462372"/>
    <lineage>
        <taxon>Bacteria</taxon>
        <taxon>Pseudomonadati</taxon>
        <taxon>Pseudomonadota</taxon>
        <taxon>Alphaproteobacteria</taxon>
        <taxon>Sphingomonadales</taxon>
        <taxon>Sphingomonadaceae</taxon>
        <taxon>Sphingopyxis</taxon>
    </lineage>
</organism>
<dbReference type="GO" id="GO:0005524">
    <property type="term" value="F:ATP binding"/>
    <property type="evidence" value="ECO:0007669"/>
    <property type="project" value="UniProtKB-KW"/>
</dbReference>
<evidence type="ECO:0000256" key="4">
    <source>
        <dbReference type="ARBA" id="ARBA00022840"/>
    </source>
</evidence>
<keyword evidence="5" id="KW-0864">Zinc transport</keyword>
<keyword evidence="4 8" id="KW-0067">ATP-binding</keyword>
<dbReference type="PANTHER" id="PTHR42734:SF5">
    <property type="entry name" value="IRON TRANSPORT SYSTEM ATP-BINDING PROTEIN HI_0361-RELATED"/>
    <property type="match status" value="1"/>
</dbReference>
<comment type="similarity">
    <text evidence="1">Belongs to the ABC transporter superfamily.</text>
</comment>
<evidence type="ECO:0000256" key="5">
    <source>
        <dbReference type="ARBA" id="ARBA00022906"/>
    </source>
</evidence>
<evidence type="ECO:0000256" key="6">
    <source>
        <dbReference type="ARBA" id="ARBA00023065"/>
    </source>
</evidence>
<dbReference type="EMBL" id="JACIJH010000011">
    <property type="protein sequence ID" value="MBB5707687.1"/>
    <property type="molecule type" value="Genomic_DNA"/>
</dbReference>
<dbReference type="InterPro" id="IPR050153">
    <property type="entry name" value="Metal_Ion_Import_ABC"/>
</dbReference>
<keyword evidence="5" id="KW-0862">Zinc</keyword>
<dbReference type="Gene3D" id="3.40.50.300">
    <property type="entry name" value="P-loop containing nucleotide triphosphate hydrolases"/>
    <property type="match status" value="1"/>
</dbReference>
<dbReference type="SMART" id="SM00382">
    <property type="entry name" value="AAA"/>
    <property type="match status" value="1"/>
</dbReference>
<evidence type="ECO:0000313" key="8">
    <source>
        <dbReference type="EMBL" id="MBB5707687.1"/>
    </source>
</evidence>
<dbReference type="SUPFAM" id="SSF52540">
    <property type="entry name" value="P-loop containing nucleoside triphosphate hydrolases"/>
    <property type="match status" value="1"/>
</dbReference>
<evidence type="ECO:0000259" key="7">
    <source>
        <dbReference type="PROSITE" id="PS50893"/>
    </source>
</evidence>
<evidence type="ECO:0000256" key="1">
    <source>
        <dbReference type="ARBA" id="ARBA00005417"/>
    </source>
</evidence>
<accession>A0A7W9B7L1</accession>
<dbReference type="PROSITE" id="PS50893">
    <property type="entry name" value="ABC_TRANSPORTER_2"/>
    <property type="match status" value="1"/>
</dbReference>